<proteinExistence type="predicted"/>
<keyword evidence="3" id="KW-1185">Reference proteome</keyword>
<dbReference type="AlphaFoldDB" id="A0A1I5EAB9"/>
<gene>
    <name evidence="2" type="ORF">SAMN04488056_10396</name>
</gene>
<feature type="transmembrane region" description="Helical" evidence="1">
    <location>
        <begin position="7"/>
        <end position="24"/>
    </location>
</feature>
<dbReference type="EMBL" id="FOVR01000003">
    <property type="protein sequence ID" value="SFO08320.1"/>
    <property type="molecule type" value="Genomic_DNA"/>
</dbReference>
<name>A0A1I5EAB9_9HYPH</name>
<protein>
    <recommendedName>
        <fullName evidence="4">Transmembrane protein (PGPGW)</fullName>
    </recommendedName>
</protein>
<dbReference type="Proteomes" id="UP000199236">
    <property type="component" value="Unassembled WGS sequence"/>
</dbReference>
<keyword evidence="1" id="KW-1133">Transmembrane helix</keyword>
<dbReference type="RefSeq" id="WP_090070611.1">
    <property type="nucleotide sequence ID" value="NZ_FOVR01000003.1"/>
</dbReference>
<accession>A0A1I5EAB9</accession>
<dbReference type="OrthoDB" id="8450468at2"/>
<evidence type="ECO:0008006" key="4">
    <source>
        <dbReference type="Google" id="ProtNLM"/>
    </source>
</evidence>
<reference evidence="2 3" key="1">
    <citation type="submission" date="2016-10" db="EMBL/GenBank/DDBJ databases">
        <authorList>
            <person name="de Groot N.N."/>
        </authorList>
    </citation>
    <scope>NUCLEOTIDE SEQUENCE [LARGE SCALE GENOMIC DNA]</scope>
    <source>
        <strain evidence="2 3">CGMCC 1.9157</strain>
    </source>
</reference>
<evidence type="ECO:0000256" key="1">
    <source>
        <dbReference type="SAM" id="Phobius"/>
    </source>
</evidence>
<organism evidence="2 3">
    <name type="scientific">Cohaesibacter marisflavi</name>
    <dbReference type="NCBI Taxonomy" id="655353"/>
    <lineage>
        <taxon>Bacteria</taxon>
        <taxon>Pseudomonadati</taxon>
        <taxon>Pseudomonadota</taxon>
        <taxon>Alphaproteobacteria</taxon>
        <taxon>Hyphomicrobiales</taxon>
        <taxon>Cohaesibacteraceae</taxon>
    </lineage>
</organism>
<sequence>MVHIKRWVIITFAILLFLVGLGSVWTPIPIGAILMTFATFLLIAYSRRGRALVRGARRRFALIDRQMRWFEGKSKAKMVRVLKTTQPLESRLRYGIKKLDL</sequence>
<evidence type="ECO:0000313" key="2">
    <source>
        <dbReference type="EMBL" id="SFO08320.1"/>
    </source>
</evidence>
<evidence type="ECO:0000313" key="3">
    <source>
        <dbReference type="Proteomes" id="UP000199236"/>
    </source>
</evidence>
<keyword evidence="1" id="KW-0472">Membrane</keyword>
<feature type="transmembrane region" description="Helical" evidence="1">
    <location>
        <begin position="30"/>
        <end position="47"/>
    </location>
</feature>
<dbReference type="STRING" id="655353.SAMN04488056_10396"/>
<keyword evidence="1" id="KW-0812">Transmembrane</keyword>